<name>A0AC60PNY6_IXOPE</name>
<keyword evidence="2" id="KW-1185">Reference proteome</keyword>
<organism evidence="1 2">
    <name type="scientific">Ixodes persulcatus</name>
    <name type="common">Taiga tick</name>
    <dbReference type="NCBI Taxonomy" id="34615"/>
    <lineage>
        <taxon>Eukaryota</taxon>
        <taxon>Metazoa</taxon>
        <taxon>Ecdysozoa</taxon>
        <taxon>Arthropoda</taxon>
        <taxon>Chelicerata</taxon>
        <taxon>Arachnida</taxon>
        <taxon>Acari</taxon>
        <taxon>Parasitiformes</taxon>
        <taxon>Ixodida</taxon>
        <taxon>Ixodoidea</taxon>
        <taxon>Ixodidae</taxon>
        <taxon>Ixodinae</taxon>
        <taxon>Ixodes</taxon>
    </lineage>
</organism>
<dbReference type="Proteomes" id="UP000805193">
    <property type="component" value="Unassembled WGS sequence"/>
</dbReference>
<sequence length="299" mass="31062">MAYSFPKTPEAYSFLATAKRAVLLVCLGKLPDRRPVVALQPRTLVMTLAQRPEQQQPRAQEEVAEHQVSTAQPRSPRSAGRGPSGGDGGGADSLHAKPTLAALPTSPRAAPVFSNPEPKRREPAPAMHAAVWSQPGRRAKLTTGRSVSVEPQATPGKALLAISVFLAISGGFLAALGLTGCFVRGQHKIHLGWGIPAGVSAVLSGIAGSRMASHRCTESCYVLLCVAACAGSLAMVVLGAMALRDEASSLISVLAATETGLGAIAAGLCILAVTFAVLANRRYPSPPRVQSRNVMPQSP</sequence>
<proteinExistence type="predicted"/>
<reference evidence="1 2" key="1">
    <citation type="journal article" date="2020" name="Cell">
        <title>Large-Scale Comparative Analyses of Tick Genomes Elucidate Their Genetic Diversity and Vector Capacities.</title>
        <authorList>
            <consortium name="Tick Genome and Microbiome Consortium (TIGMIC)"/>
            <person name="Jia N."/>
            <person name="Wang J."/>
            <person name="Shi W."/>
            <person name="Du L."/>
            <person name="Sun Y."/>
            <person name="Zhan W."/>
            <person name="Jiang J.F."/>
            <person name="Wang Q."/>
            <person name="Zhang B."/>
            <person name="Ji P."/>
            <person name="Bell-Sakyi L."/>
            <person name="Cui X.M."/>
            <person name="Yuan T.T."/>
            <person name="Jiang B.G."/>
            <person name="Yang W.F."/>
            <person name="Lam T.T."/>
            <person name="Chang Q.C."/>
            <person name="Ding S.J."/>
            <person name="Wang X.J."/>
            <person name="Zhu J.G."/>
            <person name="Ruan X.D."/>
            <person name="Zhao L."/>
            <person name="Wei J.T."/>
            <person name="Ye R.Z."/>
            <person name="Que T.C."/>
            <person name="Du C.H."/>
            <person name="Zhou Y.H."/>
            <person name="Cheng J.X."/>
            <person name="Dai P.F."/>
            <person name="Guo W.B."/>
            <person name="Han X.H."/>
            <person name="Huang E.J."/>
            <person name="Li L.F."/>
            <person name="Wei W."/>
            <person name="Gao Y.C."/>
            <person name="Liu J.Z."/>
            <person name="Shao H.Z."/>
            <person name="Wang X."/>
            <person name="Wang C.C."/>
            <person name="Yang T.C."/>
            <person name="Huo Q.B."/>
            <person name="Li W."/>
            <person name="Chen H.Y."/>
            <person name="Chen S.E."/>
            <person name="Zhou L.G."/>
            <person name="Ni X.B."/>
            <person name="Tian J.H."/>
            <person name="Sheng Y."/>
            <person name="Liu T."/>
            <person name="Pan Y.S."/>
            <person name="Xia L.Y."/>
            <person name="Li J."/>
            <person name="Zhao F."/>
            <person name="Cao W.C."/>
        </authorList>
    </citation>
    <scope>NUCLEOTIDE SEQUENCE [LARGE SCALE GENOMIC DNA]</scope>
    <source>
        <strain evidence="1">Iper-2018</strain>
    </source>
</reference>
<gene>
    <name evidence="1" type="ORF">HPB47_001504</name>
</gene>
<evidence type="ECO:0000313" key="2">
    <source>
        <dbReference type="Proteomes" id="UP000805193"/>
    </source>
</evidence>
<protein>
    <submittedName>
        <fullName evidence="1">Uncharacterized protein</fullName>
    </submittedName>
</protein>
<comment type="caution">
    <text evidence="1">The sequence shown here is derived from an EMBL/GenBank/DDBJ whole genome shotgun (WGS) entry which is preliminary data.</text>
</comment>
<evidence type="ECO:0000313" key="1">
    <source>
        <dbReference type="EMBL" id="KAG0422693.1"/>
    </source>
</evidence>
<accession>A0AC60PNY6</accession>
<dbReference type="EMBL" id="JABSTQ010010194">
    <property type="protein sequence ID" value="KAG0422693.1"/>
    <property type="molecule type" value="Genomic_DNA"/>
</dbReference>